<evidence type="ECO:0000313" key="2">
    <source>
        <dbReference type="Proteomes" id="UP000595278"/>
    </source>
</evidence>
<dbReference type="KEGG" id="eaz:JHT90_09465"/>
<protein>
    <submittedName>
        <fullName evidence="1">DUF4186 domain-containing protein</fullName>
    </submittedName>
</protein>
<accession>A0A974RW26</accession>
<dbReference type="InterPro" id="IPR020378">
    <property type="entry name" value="DUF4186"/>
</dbReference>
<proteinExistence type="predicted"/>
<dbReference type="EMBL" id="CP067393">
    <property type="protein sequence ID" value="QQP84637.1"/>
    <property type="molecule type" value="Genomic_DNA"/>
</dbReference>
<dbReference type="AlphaFoldDB" id="A0A974RW26"/>
<evidence type="ECO:0000313" key="1">
    <source>
        <dbReference type="EMBL" id="QQP84637.1"/>
    </source>
</evidence>
<reference evidence="1 2" key="1">
    <citation type="submission" date="2021-01" db="EMBL/GenBank/DDBJ databases">
        <title>Entomomonas sp. F2A isolated from a house cricket (Acheta domesticus).</title>
        <authorList>
            <person name="Spergser J."/>
            <person name="Busse H.-J."/>
        </authorList>
    </citation>
    <scope>NUCLEOTIDE SEQUENCE [LARGE SCALE GENOMIC DNA]</scope>
    <source>
        <strain evidence="1 2">F2A</strain>
    </source>
</reference>
<dbReference type="RefSeq" id="WP_201090534.1">
    <property type="nucleotide sequence ID" value="NZ_CP067393.1"/>
</dbReference>
<organism evidence="1 2">
    <name type="scientific">Entomomonas asaccharolytica</name>
    <dbReference type="NCBI Taxonomy" id="2785331"/>
    <lineage>
        <taxon>Bacteria</taxon>
        <taxon>Pseudomonadati</taxon>
        <taxon>Pseudomonadota</taxon>
        <taxon>Gammaproteobacteria</taxon>
        <taxon>Pseudomonadales</taxon>
        <taxon>Pseudomonadaceae</taxon>
        <taxon>Entomomonas</taxon>
    </lineage>
</organism>
<gene>
    <name evidence="1" type="ORF">JHT90_09465</name>
</gene>
<keyword evidence="2" id="KW-1185">Reference proteome</keyword>
<dbReference type="Proteomes" id="UP000595278">
    <property type="component" value="Chromosome"/>
</dbReference>
<dbReference type="Pfam" id="PF13811">
    <property type="entry name" value="DUF4186"/>
    <property type="match status" value="1"/>
</dbReference>
<sequence length="133" mass="15099">MPTSDDLAALMQRLNQSKFRRSIALNSKDYFYLQQKGKQLISQHAADFIAQRLAPAQPVNDGKQTPWKGHPVFVAQHATATCCRSCLQKWHGITKNQPLTATQQQYIVTVIMYWLDLGKVKSIKNTSRNLSLL</sequence>
<name>A0A974RW26_9GAMM</name>